<proteinExistence type="predicted"/>
<dbReference type="EMBL" id="JBBKXY010000001">
    <property type="protein sequence ID" value="MFD3292795.1"/>
    <property type="molecule type" value="Genomic_DNA"/>
</dbReference>
<evidence type="ECO:0008006" key="3">
    <source>
        <dbReference type="Google" id="ProtNLM"/>
    </source>
</evidence>
<sequence length="175" mass="20580">METSKAQRLWFLLNKIDRSDQSELNQDKLLYPYFYLLHWNERFSILKQQKIALQSSQRKQYFHSIFDISDEQIDITEQVPAEEIKALQDSLIDQFILNQPSLAKPKRSELDDAPQEDLSAVEFSLPVSETVAILLTKQGKYLQAIELYEKLSLIKPEKRLYFASRILELQNLLTE</sequence>
<reference evidence="1 2" key="1">
    <citation type="submission" date="2024-03" db="EMBL/GenBank/DDBJ databases">
        <title>Aquirufa genome sequencing.</title>
        <authorList>
            <person name="Pitt A."/>
            <person name="Hahn M.W."/>
        </authorList>
    </citation>
    <scope>NUCLEOTIDE SEQUENCE [LARGE SCALE GENOMIC DNA]</scope>
    <source>
        <strain evidence="1 2">KTFRIE-69F</strain>
    </source>
</reference>
<name>A0ABW6D3L4_9BACT</name>
<organism evidence="1 2">
    <name type="scientific">Aquirufa originis</name>
    <dbReference type="NCBI Taxonomy" id="3096514"/>
    <lineage>
        <taxon>Bacteria</taxon>
        <taxon>Pseudomonadati</taxon>
        <taxon>Bacteroidota</taxon>
        <taxon>Cytophagia</taxon>
        <taxon>Cytophagales</taxon>
        <taxon>Flectobacillaceae</taxon>
        <taxon>Aquirufa</taxon>
    </lineage>
</organism>
<gene>
    <name evidence="1" type="ORF">SKC35_03770</name>
</gene>
<evidence type="ECO:0000313" key="1">
    <source>
        <dbReference type="EMBL" id="MFD3292795.1"/>
    </source>
</evidence>
<dbReference type="RefSeq" id="WP_377978121.1">
    <property type="nucleotide sequence ID" value="NZ_JBBKXY010000001.1"/>
</dbReference>
<comment type="caution">
    <text evidence="1">The sequence shown here is derived from an EMBL/GenBank/DDBJ whole genome shotgun (WGS) entry which is preliminary data.</text>
</comment>
<dbReference type="Proteomes" id="UP001598112">
    <property type="component" value="Unassembled WGS sequence"/>
</dbReference>
<evidence type="ECO:0000313" key="2">
    <source>
        <dbReference type="Proteomes" id="UP001598112"/>
    </source>
</evidence>
<keyword evidence="2" id="KW-1185">Reference proteome</keyword>
<accession>A0ABW6D3L4</accession>
<protein>
    <recommendedName>
        <fullName evidence="3">Tetratricopeptide repeat protein</fullName>
    </recommendedName>
</protein>